<keyword evidence="10 11" id="KW-0472">Membrane</keyword>
<accession>A0ABS5QMX0</accession>
<proteinExistence type="inferred from homology"/>
<dbReference type="InterPro" id="IPR000642">
    <property type="entry name" value="Peptidase_M41"/>
</dbReference>
<keyword evidence="8 11" id="KW-0067">ATP-binding</keyword>
<keyword evidence="15" id="KW-0132">Cell division</keyword>
<dbReference type="Gene3D" id="1.10.8.60">
    <property type="match status" value="1"/>
</dbReference>
<feature type="transmembrane region" description="Helical" evidence="11">
    <location>
        <begin position="12"/>
        <end position="32"/>
    </location>
</feature>
<dbReference type="Pfam" id="PF01434">
    <property type="entry name" value="Peptidase_M41"/>
    <property type="match status" value="1"/>
</dbReference>
<evidence type="ECO:0000313" key="16">
    <source>
        <dbReference type="Proteomes" id="UP000680365"/>
    </source>
</evidence>
<comment type="function">
    <text evidence="11">Acts as a processive, ATP-dependent zinc metallopeptidase for both cytoplasmic and membrane proteins. Plays a role in the quality control of integral membrane proteins.</text>
</comment>
<feature type="domain" description="AAA+ ATPase" evidence="14">
    <location>
        <begin position="226"/>
        <end position="365"/>
    </location>
</feature>
<comment type="similarity">
    <text evidence="11">In the central section; belongs to the AAA ATPase family.</text>
</comment>
<dbReference type="InterPro" id="IPR003959">
    <property type="entry name" value="ATPase_AAA_core"/>
</dbReference>
<dbReference type="Proteomes" id="UP000680365">
    <property type="component" value="Unassembled WGS sequence"/>
</dbReference>
<keyword evidence="5 11" id="KW-0547">Nucleotide-binding</keyword>
<comment type="caution">
    <text evidence="15">The sequence shown here is derived from an EMBL/GenBank/DDBJ whole genome shotgun (WGS) entry which is preliminary data.</text>
</comment>
<dbReference type="RefSeq" id="WP_213349960.1">
    <property type="nucleotide sequence ID" value="NZ_JAEDAM010000102.1"/>
</dbReference>
<sequence length="697" mass="78853">MQKNKSNISKGKIFIITSLILFVIVITVSNIGNDNIKRLPDGTNEIVKIKKTVDTNLNKFISIYNEGKFTEVSLVNSKELIGLIKLDEEEIIKNTLFGTTAKQVSYDKFKTNKPTETTLEELGFDLDGETEINVKYQEDSFFQRVFLETMLPLFLVLILIIFFFKLFGPKGGGFPFGANAGKLHSKDSLKAKFKDVAGMEESKNELEEIVEYLKNPVKYNKVGAKIPRGVLLYGPPGSGKTLIARAVAGEANVPFFTASGSEFMEMLVGMGAAKVRDLFKKAKEATPSIIFIDEIDTIGKKRGQGSTGGHQEQEQTLNQILTEMDGFDKDTNVIVIAATNRPDILDSALLRPGRFDRKVYIGTPTVEERIEILKIHTKNKKLAKDVDIDSLSRRTSGFVGADLENLANEAALKVAKDDRQVLTNEDFEYALEKIVMGPEKKIKTLKDKERKIITYHELGHAITAYHLENADPVEKISIVSRGMALGVTWMMPKEDSYLNSKAKFSDEIVSLLGGRASEEIVFGKDEITTGASNDFEKVTNISTQMITKYGMDEEIGTISYSFKENKEYQMFKPYSDITSQQIDKKIQNIVKNAYEKAIKILNENRKLMDILAEVLLEKEYLTKEEFEEIMKNPKKANKILKEFKIIKEKKTNLEKKDIIEVQDDEKLKKNDKNDKKENNDKKTQKEKMKDMLDKFLS</sequence>
<keyword evidence="16" id="KW-1185">Reference proteome</keyword>
<dbReference type="CDD" id="cd19501">
    <property type="entry name" value="RecA-like_FtsH"/>
    <property type="match status" value="1"/>
</dbReference>
<comment type="subunit">
    <text evidence="11">Homohexamer.</text>
</comment>
<evidence type="ECO:0000256" key="5">
    <source>
        <dbReference type="ARBA" id="ARBA00022741"/>
    </source>
</evidence>
<dbReference type="EMBL" id="JAEDAM010000102">
    <property type="protein sequence ID" value="MBS8122566.1"/>
    <property type="molecule type" value="Genomic_DNA"/>
</dbReference>
<evidence type="ECO:0000313" key="15">
    <source>
        <dbReference type="EMBL" id="MBS8122566.1"/>
    </source>
</evidence>
<keyword evidence="15" id="KW-0131">Cell cycle</keyword>
<comment type="similarity">
    <text evidence="12">Belongs to the AAA ATPase family.</text>
</comment>
<keyword evidence="11" id="KW-1003">Cell membrane</keyword>
<dbReference type="SMART" id="SM00382">
    <property type="entry name" value="AAA"/>
    <property type="match status" value="1"/>
</dbReference>
<evidence type="ECO:0000256" key="6">
    <source>
        <dbReference type="ARBA" id="ARBA00022801"/>
    </source>
</evidence>
<evidence type="ECO:0000256" key="10">
    <source>
        <dbReference type="ARBA" id="ARBA00023136"/>
    </source>
</evidence>
<dbReference type="PANTHER" id="PTHR23076">
    <property type="entry name" value="METALLOPROTEASE M41 FTSH"/>
    <property type="match status" value="1"/>
</dbReference>
<keyword evidence="9 11" id="KW-0482">Metalloprotease</keyword>
<evidence type="ECO:0000256" key="7">
    <source>
        <dbReference type="ARBA" id="ARBA00022833"/>
    </source>
</evidence>
<evidence type="ECO:0000256" key="11">
    <source>
        <dbReference type="HAMAP-Rule" id="MF_01458"/>
    </source>
</evidence>
<dbReference type="InterPro" id="IPR003960">
    <property type="entry name" value="ATPase_AAA_CS"/>
</dbReference>
<comment type="subcellular location">
    <subcellularLocation>
        <location evidence="11">Cell membrane</location>
        <topology evidence="11">Multi-pass membrane protein</topology>
        <orientation evidence="11">Cytoplasmic side</orientation>
    </subcellularLocation>
    <subcellularLocation>
        <location evidence="1">Membrane</location>
    </subcellularLocation>
</comment>
<dbReference type="GO" id="GO:0051301">
    <property type="term" value="P:cell division"/>
    <property type="evidence" value="ECO:0007669"/>
    <property type="project" value="UniProtKB-KW"/>
</dbReference>
<dbReference type="Gene3D" id="3.40.50.300">
    <property type="entry name" value="P-loop containing nucleotide triphosphate hydrolases"/>
    <property type="match status" value="1"/>
</dbReference>
<evidence type="ECO:0000256" key="13">
    <source>
        <dbReference type="SAM" id="MobiDB-lite"/>
    </source>
</evidence>
<dbReference type="Pfam" id="PF17862">
    <property type="entry name" value="AAA_lid_3"/>
    <property type="match status" value="1"/>
</dbReference>
<evidence type="ECO:0000259" key="14">
    <source>
        <dbReference type="SMART" id="SM00382"/>
    </source>
</evidence>
<evidence type="ECO:0000256" key="1">
    <source>
        <dbReference type="ARBA" id="ARBA00004370"/>
    </source>
</evidence>
<name>A0ABS5QMX0_9BACT</name>
<keyword evidence="7 11" id="KW-0862">Zinc</keyword>
<keyword evidence="3 11" id="KW-0645">Protease</keyword>
<dbReference type="InterPro" id="IPR037219">
    <property type="entry name" value="Peptidase_M41-like"/>
</dbReference>
<dbReference type="NCBIfam" id="TIGR01241">
    <property type="entry name" value="FtsH_fam"/>
    <property type="match status" value="1"/>
</dbReference>
<dbReference type="InterPro" id="IPR041569">
    <property type="entry name" value="AAA_lid_3"/>
</dbReference>
<reference evidence="15 16" key="1">
    <citation type="journal article" date="2021" name="Nat. Commun.">
        <title>Reductive evolution and unique predatory mode in the CPR bacterium Vampirococcus lugosii.</title>
        <authorList>
            <person name="Moreira D."/>
            <person name="Zivanovic Y."/>
            <person name="Lopez-Archilla A.I."/>
            <person name="Iniesto M."/>
            <person name="Lopez-Garcia P."/>
        </authorList>
    </citation>
    <scope>NUCLEOTIDE SEQUENCE [LARGE SCALE GENOMIC DNA]</scope>
    <source>
        <strain evidence="15">Chiprana</strain>
    </source>
</reference>
<evidence type="ECO:0000256" key="3">
    <source>
        <dbReference type="ARBA" id="ARBA00022670"/>
    </source>
</evidence>
<evidence type="ECO:0000256" key="4">
    <source>
        <dbReference type="ARBA" id="ARBA00022723"/>
    </source>
</evidence>
<feature type="binding site" evidence="11">
    <location>
        <position position="534"/>
    </location>
    <ligand>
        <name>Zn(2+)</name>
        <dbReference type="ChEBI" id="CHEBI:29105"/>
        <note>catalytic</note>
    </ligand>
</feature>
<keyword evidence="6 11" id="KW-0378">Hydrolase</keyword>
<keyword evidence="4 11" id="KW-0479">Metal-binding</keyword>
<dbReference type="PROSITE" id="PS00674">
    <property type="entry name" value="AAA"/>
    <property type="match status" value="1"/>
</dbReference>
<dbReference type="SUPFAM" id="SSF140990">
    <property type="entry name" value="FtsH protease domain-like"/>
    <property type="match status" value="1"/>
</dbReference>
<feature type="active site" evidence="11">
    <location>
        <position position="457"/>
    </location>
</feature>
<evidence type="ECO:0000256" key="12">
    <source>
        <dbReference type="RuleBase" id="RU003651"/>
    </source>
</evidence>
<feature type="transmembrane region" description="Helical" evidence="11">
    <location>
        <begin position="145"/>
        <end position="164"/>
    </location>
</feature>
<feature type="binding site" evidence="11">
    <location>
        <begin position="234"/>
        <end position="241"/>
    </location>
    <ligand>
        <name>ATP</name>
        <dbReference type="ChEBI" id="CHEBI:30616"/>
    </ligand>
</feature>
<dbReference type="EC" id="3.4.24.-" evidence="11"/>
<keyword evidence="11" id="KW-1133">Transmembrane helix</keyword>
<dbReference type="Gene3D" id="1.20.58.760">
    <property type="entry name" value="Peptidase M41"/>
    <property type="match status" value="1"/>
</dbReference>
<keyword evidence="11" id="KW-0812">Transmembrane</keyword>
<feature type="binding site" evidence="11">
    <location>
        <position position="456"/>
    </location>
    <ligand>
        <name>Zn(2+)</name>
        <dbReference type="ChEBI" id="CHEBI:29105"/>
        <note>catalytic</note>
    </ligand>
</feature>
<dbReference type="PANTHER" id="PTHR23076:SF97">
    <property type="entry name" value="ATP-DEPENDENT ZINC METALLOPROTEASE YME1L1"/>
    <property type="match status" value="1"/>
</dbReference>
<dbReference type="InterPro" id="IPR027417">
    <property type="entry name" value="P-loop_NTPase"/>
</dbReference>
<feature type="binding site" evidence="11">
    <location>
        <position position="460"/>
    </location>
    <ligand>
        <name>Zn(2+)</name>
        <dbReference type="ChEBI" id="CHEBI:29105"/>
        <note>catalytic</note>
    </ligand>
</feature>
<evidence type="ECO:0000256" key="8">
    <source>
        <dbReference type="ARBA" id="ARBA00022840"/>
    </source>
</evidence>
<comment type="similarity">
    <text evidence="2 11">In the C-terminal section; belongs to the peptidase M41 family.</text>
</comment>
<dbReference type="InterPro" id="IPR003593">
    <property type="entry name" value="AAA+_ATPase"/>
</dbReference>
<dbReference type="Pfam" id="PF00004">
    <property type="entry name" value="AAA"/>
    <property type="match status" value="1"/>
</dbReference>
<feature type="region of interest" description="Disordered" evidence="13">
    <location>
        <begin position="664"/>
        <end position="697"/>
    </location>
</feature>
<dbReference type="HAMAP" id="MF_01458">
    <property type="entry name" value="FtsH"/>
    <property type="match status" value="1"/>
</dbReference>
<gene>
    <name evidence="11" type="primary">ftsH</name>
    <name evidence="15" type="ORF">VAMP_178845n87</name>
</gene>
<dbReference type="SUPFAM" id="SSF52540">
    <property type="entry name" value="P-loop containing nucleoside triphosphate hydrolases"/>
    <property type="match status" value="1"/>
</dbReference>
<organism evidence="15 16">
    <name type="scientific">Candidatus Vampirococcus lugosii</name>
    <dbReference type="NCBI Taxonomy" id="2789015"/>
    <lineage>
        <taxon>Bacteria</taxon>
        <taxon>Candidatus Absconditibacteriota</taxon>
        <taxon>Vampirococcus</taxon>
    </lineage>
</organism>
<dbReference type="InterPro" id="IPR005936">
    <property type="entry name" value="FtsH"/>
</dbReference>
<evidence type="ECO:0000256" key="9">
    <source>
        <dbReference type="ARBA" id="ARBA00023049"/>
    </source>
</evidence>
<comment type="cofactor">
    <cofactor evidence="11">
        <name>Zn(2+)</name>
        <dbReference type="ChEBI" id="CHEBI:29105"/>
    </cofactor>
    <text evidence="11">Binds 1 zinc ion per subunit.</text>
</comment>
<evidence type="ECO:0000256" key="2">
    <source>
        <dbReference type="ARBA" id="ARBA00010044"/>
    </source>
</evidence>
<protein>
    <recommendedName>
        <fullName evidence="11">ATP-dependent zinc metalloprotease FtsH</fullName>
        <ecNumber evidence="11">3.4.24.-</ecNumber>
    </recommendedName>
</protein>